<proteinExistence type="predicted"/>
<dbReference type="CDD" id="cd05009">
    <property type="entry name" value="SIS_GlmS_GlmD_2"/>
    <property type="match status" value="1"/>
</dbReference>
<sequence>MLEEALSSAARVAAQMNDTHGIAELAARLATDEPQLIATVARGSSDHAAAYFALLSMVHLGVPVVSLPMSVVTLRAAPLRMRGQFALAFSQSGKSPDLIAAMRALRAAGAGTAAFVNVDDSPLGAACEYDVPLLAGAEHSVAATKSYIATLTRSVQLIGHWARARNGDTTLLRALETLPDDLLRASGLDWSAAASGLASAERLMVIARGPCLPVAHEAALKLKETCAIQAESFSSAEVQHGPMELIGPGYSLLIFAPRGPEQSGIVEFAARMRERGANVWLAAPANVPDADLPLVETGHPLLDPISVAMTLYVMVDTLARARRRDVDRPTYLNKVTETH</sequence>
<feature type="domain" description="SIS" evidence="2">
    <location>
        <begin position="25"/>
        <end position="173"/>
    </location>
</feature>
<feature type="domain" description="SIS" evidence="2">
    <location>
        <begin position="193"/>
        <end position="325"/>
    </location>
</feature>
<comment type="caution">
    <text evidence="3">The sequence shown here is derived from an EMBL/GenBank/DDBJ whole genome shotgun (WGS) entry which is preliminary data.</text>
</comment>
<dbReference type="InterPro" id="IPR001347">
    <property type="entry name" value="SIS_dom"/>
</dbReference>
<accession>A0A3D8JQG6</accession>
<organism evidence="3 4">
    <name type="scientific">Trinickia dinghuensis</name>
    <dbReference type="NCBI Taxonomy" id="2291023"/>
    <lineage>
        <taxon>Bacteria</taxon>
        <taxon>Pseudomonadati</taxon>
        <taxon>Pseudomonadota</taxon>
        <taxon>Betaproteobacteria</taxon>
        <taxon>Burkholderiales</taxon>
        <taxon>Burkholderiaceae</taxon>
        <taxon>Trinickia</taxon>
    </lineage>
</organism>
<dbReference type="EMBL" id="QRGA01000029">
    <property type="protein sequence ID" value="RDU94681.1"/>
    <property type="molecule type" value="Genomic_DNA"/>
</dbReference>
<dbReference type="InterPro" id="IPR035466">
    <property type="entry name" value="GlmS/AgaS_SIS"/>
</dbReference>
<dbReference type="PANTHER" id="PTHR10937">
    <property type="entry name" value="GLUCOSAMINE--FRUCTOSE-6-PHOSPHATE AMINOTRANSFERASE, ISOMERIZING"/>
    <property type="match status" value="1"/>
</dbReference>
<dbReference type="PROSITE" id="PS51464">
    <property type="entry name" value="SIS"/>
    <property type="match status" value="2"/>
</dbReference>
<evidence type="ECO:0000259" key="2">
    <source>
        <dbReference type="PROSITE" id="PS51464"/>
    </source>
</evidence>
<dbReference type="AlphaFoldDB" id="A0A3D8JQG6"/>
<dbReference type="CDD" id="cd05008">
    <property type="entry name" value="SIS_GlmS_GlmD_1"/>
    <property type="match status" value="1"/>
</dbReference>
<reference evidence="3 4" key="1">
    <citation type="submission" date="2018-08" db="EMBL/GenBank/DDBJ databases">
        <title>Paraburkholderia sp. DHOM06 isolated from forest soil.</title>
        <authorList>
            <person name="Gao Z.-H."/>
            <person name="Qiu L.-H."/>
        </authorList>
    </citation>
    <scope>NUCLEOTIDE SEQUENCE [LARGE SCALE GENOMIC DNA]</scope>
    <source>
        <strain evidence="3 4">DHOM06</strain>
    </source>
</reference>
<dbReference type="InterPro" id="IPR035490">
    <property type="entry name" value="GlmS/FrlB_SIS"/>
</dbReference>
<dbReference type="Proteomes" id="UP000256838">
    <property type="component" value="Unassembled WGS sequence"/>
</dbReference>
<evidence type="ECO:0000256" key="1">
    <source>
        <dbReference type="ARBA" id="ARBA00022737"/>
    </source>
</evidence>
<evidence type="ECO:0000313" key="4">
    <source>
        <dbReference type="Proteomes" id="UP000256838"/>
    </source>
</evidence>
<dbReference type="GO" id="GO:1901135">
    <property type="term" value="P:carbohydrate derivative metabolic process"/>
    <property type="evidence" value="ECO:0007669"/>
    <property type="project" value="InterPro"/>
</dbReference>
<dbReference type="RefSeq" id="WP_115537768.1">
    <property type="nucleotide sequence ID" value="NZ_QRGA01000029.1"/>
</dbReference>
<dbReference type="PANTHER" id="PTHR10937:SF8">
    <property type="entry name" value="AMINOTRANSFERASE-RELATED"/>
    <property type="match status" value="1"/>
</dbReference>
<keyword evidence="4" id="KW-1185">Reference proteome</keyword>
<dbReference type="Gene3D" id="3.40.50.10490">
    <property type="entry name" value="Glucose-6-phosphate isomerase like protein, domain 1"/>
    <property type="match status" value="2"/>
</dbReference>
<dbReference type="Pfam" id="PF01380">
    <property type="entry name" value="SIS"/>
    <property type="match status" value="2"/>
</dbReference>
<dbReference type="GO" id="GO:0097367">
    <property type="term" value="F:carbohydrate derivative binding"/>
    <property type="evidence" value="ECO:0007669"/>
    <property type="project" value="InterPro"/>
</dbReference>
<name>A0A3D8JQG6_9BURK</name>
<protein>
    <submittedName>
        <fullName evidence="3">SIS domain-containing protein</fullName>
    </submittedName>
</protein>
<dbReference type="SUPFAM" id="SSF53697">
    <property type="entry name" value="SIS domain"/>
    <property type="match status" value="1"/>
</dbReference>
<evidence type="ECO:0000313" key="3">
    <source>
        <dbReference type="EMBL" id="RDU94681.1"/>
    </source>
</evidence>
<keyword evidence="1" id="KW-0677">Repeat</keyword>
<gene>
    <name evidence="3" type="ORF">DWV00_32775</name>
</gene>
<dbReference type="OrthoDB" id="9761808at2"/>
<dbReference type="InterPro" id="IPR046348">
    <property type="entry name" value="SIS_dom_sf"/>
</dbReference>